<organism evidence="12">
    <name type="scientific">Amphimedon queenslandica</name>
    <name type="common">Sponge</name>
    <dbReference type="NCBI Taxonomy" id="400682"/>
    <lineage>
        <taxon>Eukaryota</taxon>
        <taxon>Metazoa</taxon>
        <taxon>Porifera</taxon>
        <taxon>Demospongiae</taxon>
        <taxon>Heteroscleromorpha</taxon>
        <taxon>Haplosclerida</taxon>
        <taxon>Niphatidae</taxon>
        <taxon>Amphimedon</taxon>
    </lineage>
</organism>
<reference evidence="13" key="1">
    <citation type="journal article" date="2010" name="Nature">
        <title>The Amphimedon queenslandica genome and the evolution of animal complexity.</title>
        <authorList>
            <person name="Srivastava M."/>
            <person name="Simakov O."/>
            <person name="Chapman J."/>
            <person name="Fahey B."/>
            <person name="Gauthier M.E."/>
            <person name="Mitros T."/>
            <person name="Richards G.S."/>
            <person name="Conaco C."/>
            <person name="Dacre M."/>
            <person name="Hellsten U."/>
            <person name="Larroux C."/>
            <person name="Putnam N.H."/>
            <person name="Stanke M."/>
            <person name="Adamska M."/>
            <person name="Darling A."/>
            <person name="Degnan S.M."/>
            <person name="Oakley T.H."/>
            <person name="Plachetzki D.C."/>
            <person name="Zhai Y."/>
            <person name="Adamski M."/>
            <person name="Calcino A."/>
            <person name="Cummins S.F."/>
            <person name="Goodstein D.M."/>
            <person name="Harris C."/>
            <person name="Jackson D.J."/>
            <person name="Leys S.P."/>
            <person name="Shu S."/>
            <person name="Woodcroft B.J."/>
            <person name="Vervoort M."/>
            <person name="Kosik K.S."/>
            <person name="Manning G."/>
            <person name="Degnan B.M."/>
            <person name="Rokhsar D.S."/>
        </authorList>
    </citation>
    <scope>NUCLEOTIDE SEQUENCE [LARGE SCALE GENOMIC DNA]</scope>
</reference>
<dbReference type="GO" id="GO:0061733">
    <property type="term" value="F:protein-lysine-acetyltransferase activity"/>
    <property type="evidence" value="ECO:0007669"/>
    <property type="project" value="TreeGrafter"/>
</dbReference>
<keyword evidence="5" id="KW-0863">Zinc-finger</keyword>
<evidence type="ECO:0000259" key="10">
    <source>
        <dbReference type="Pfam" id="PF13878"/>
    </source>
</evidence>
<feature type="domain" description="N-acetyltransferase ESCO acetyl-transferase" evidence="11">
    <location>
        <begin position="187"/>
        <end position="255"/>
    </location>
</feature>
<dbReference type="GO" id="GO:0005634">
    <property type="term" value="C:nucleus"/>
    <property type="evidence" value="ECO:0007669"/>
    <property type="project" value="UniProtKB-SubCell"/>
</dbReference>
<dbReference type="InterPro" id="IPR028009">
    <property type="entry name" value="ESCO_Acetyltransf_dom"/>
</dbReference>
<proteinExistence type="inferred from homology"/>
<dbReference type="InterPro" id="IPR016181">
    <property type="entry name" value="Acyl_CoA_acyltransferase"/>
</dbReference>
<dbReference type="KEGG" id="aqu:105312162"/>
<gene>
    <name evidence="12" type="primary">105312162</name>
</gene>
<dbReference type="InParanoid" id="A0A1X7V9M9"/>
<dbReference type="AlphaFoldDB" id="A0A1X7V9M9"/>
<feature type="domain" description="N-acetyltransferase ESCO zinc-finger" evidence="10">
    <location>
        <begin position="30"/>
        <end position="69"/>
    </location>
</feature>
<keyword evidence="4" id="KW-0479">Metal-binding</keyword>
<dbReference type="Proteomes" id="UP000007879">
    <property type="component" value="Unassembled WGS sequence"/>
</dbReference>
<dbReference type="GO" id="GO:0008270">
    <property type="term" value="F:zinc ion binding"/>
    <property type="evidence" value="ECO:0007669"/>
    <property type="project" value="UniProtKB-KW"/>
</dbReference>
<evidence type="ECO:0000256" key="2">
    <source>
        <dbReference type="ARBA" id="ARBA00005816"/>
    </source>
</evidence>
<dbReference type="Gene3D" id="3.40.630.30">
    <property type="match status" value="1"/>
</dbReference>
<dbReference type="GO" id="GO:0007064">
    <property type="term" value="P:mitotic sister chromatid cohesion"/>
    <property type="evidence" value="ECO:0007669"/>
    <property type="project" value="TreeGrafter"/>
</dbReference>
<protein>
    <recommendedName>
        <fullName evidence="14">N-acetyltransferase domain-containing protein</fullName>
    </recommendedName>
</protein>
<reference evidence="12" key="2">
    <citation type="submission" date="2017-05" db="UniProtKB">
        <authorList>
            <consortium name="EnsemblMetazoa"/>
        </authorList>
    </citation>
    <scope>IDENTIFICATION</scope>
</reference>
<keyword evidence="13" id="KW-1185">Reference proteome</keyword>
<evidence type="ECO:0000256" key="7">
    <source>
        <dbReference type="ARBA" id="ARBA00023242"/>
    </source>
</evidence>
<dbReference type="STRING" id="400682.A0A1X7V9M9"/>
<dbReference type="PANTHER" id="PTHR45884">
    <property type="entry name" value="N-ACETYLTRANSFERASE ECO"/>
    <property type="match status" value="1"/>
</dbReference>
<keyword evidence="8" id="KW-0131">Cell cycle</keyword>
<keyword evidence="3" id="KW-0808">Transferase</keyword>
<evidence type="ECO:0000256" key="1">
    <source>
        <dbReference type="ARBA" id="ARBA00004123"/>
    </source>
</evidence>
<keyword evidence="9" id="KW-0012">Acyltransferase</keyword>
<keyword evidence="6" id="KW-0862">Zinc</keyword>
<evidence type="ECO:0000256" key="4">
    <source>
        <dbReference type="ARBA" id="ARBA00022723"/>
    </source>
</evidence>
<dbReference type="OrthoDB" id="428854at2759"/>
<dbReference type="SUPFAM" id="SSF55729">
    <property type="entry name" value="Acyl-CoA N-acyltransferases (Nat)"/>
    <property type="match status" value="1"/>
</dbReference>
<evidence type="ECO:0008006" key="14">
    <source>
        <dbReference type="Google" id="ProtNLM"/>
    </source>
</evidence>
<comment type="similarity">
    <text evidence="2">Belongs to the acetyltransferase family. ECO subfamily.</text>
</comment>
<dbReference type="EnsemblMetazoa" id="XM_011404585.2">
    <property type="protein sequence ID" value="XP_011402887.1"/>
    <property type="gene ID" value="LOC105312162"/>
</dbReference>
<evidence type="ECO:0000256" key="6">
    <source>
        <dbReference type="ARBA" id="ARBA00022833"/>
    </source>
</evidence>
<evidence type="ECO:0000259" key="11">
    <source>
        <dbReference type="Pfam" id="PF13880"/>
    </source>
</evidence>
<dbReference type="PANTHER" id="PTHR45884:SF2">
    <property type="entry name" value="N-ACETYLTRANSFERASE ECO"/>
    <property type="match status" value="1"/>
</dbReference>
<name>A0A1X7V9M9_AMPQE</name>
<dbReference type="InterPro" id="IPR028005">
    <property type="entry name" value="AcTrfase_ESCO_Znf_dom"/>
</dbReference>
<evidence type="ECO:0000313" key="13">
    <source>
        <dbReference type="Proteomes" id="UP000007879"/>
    </source>
</evidence>
<dbReference type="eggNOG" id="KOG3014">
    <property type="taxonomic scope" value="Eukaryota"/>
</dbReference>
<keyword evidence="7" id="KW-0539">Nucleus</keyword>
<dbReference type="GO" id="GO:0000785">
    <property type="term" value="C:chromatin"/>
    <property type="evidence" value="ECO:0007669"/>
    <property type="project" value="TreeGrafter"/>
</dbReference>
<evidence type="ECO:0000256" key="8">
    <source>
        <dbReference type="ARBA" id="ARBA00023306"/>
    </source>
</evidence>
<evidence type="ECO:0000313" key="12">
    <source>
        <dbReference type="EnsemblMetazoa" id="Aqu2.1.36222_001"/>
    </source>
</evidence>
<dbReference type="OMA" id="KEHQKFC"/>
<dbReference type="Pfam" id="PF13880">
    <property type="entry name" value="Acetyltransf_13"/>
    <property type="match status" value="1"/>
</dbReference>
<evidence type="ECO:0000256" key="5">
    <source>
        <dbReference type="ARBA" id="ARBA00022771"/>
    </source>
</evidence>
<dbReference type="Pfam" id="PF13878">
    <property type="entry name" value="zf-C2H2_3"/>
    <property type="match status" value="1"/>
</dbReference>
<evidence type="ECO:0000256" key="9">
    <source>
        <dbReference type="ARBA" id="ARBA00023315"/>
    </source>
</evidence>
<dbReference type="EnsemblMetazoa" id="Aqu2.1.36222_001">
    <property type="protein sequence ID" value="Aqu2.1.36222_001"/>
    <property type="gene ID" value="Aqu2.1.36222"/>
</dbReference>
<evidence type="ECO:0000256" key="3">
    <source>
        <dbReference type="ARBA" id="ARBA00022679"/>
    </source>
</evidence>
<sequence length="256" mass="29049">MATVRKRPLIEMIDVLGKNPKKPKILATKQLHLDFGQKFFGPVQCKRCGMLYSYGQSQDELDHYEYHKKITSGIRFDGWKNERRVEAIESFDRVSSHPPMKDTRILLVLPTDIKAHLKKIDSIIAHIDNELGISTTGTLNPNAKLLMCISNRKVVGCIVVESITEGFRIMSNDENNSSSWSCSEKSEPALMGVNKVWVFDSFRRKGIARKLLDAARHNFKPGHIIPKEAIAFTDPTVDGRHFAVSYCGTPNFLIYR</sequence>
<comment type="subcellular location">
    <subcellularLocation>
        <location evidence="1">Nucleus</location>
    </subcellularLocation>
</comment>
<accession>A0A1X7V9M9</accession>